<name>A0A0P1ERI1_9RHOB</name>
<keyword evidence="2" id="KW-1185">Reference proteome</keyword>
<dbReference type="Proteomes" id="UP000054823">
    <property type="component" value="Unassembled WGS sequence"/>
</dbReference>
<protein>
    <submittedName>
        <fullName evidence="1">Uncharacterized protein</fullName>
    </submittedName>
</protein>
<reference evidence="1 2" key="1">
    <citation type="submission" date="2015-09" db="EMBL/GenBank/DDBJ databases">
        <authorList>
            <consortium name="Swine Surveillance"/>
        </authorList>
    </citation>
    <scope>NUCLEOTIDE SEQUENCE [LARGE SCALE GENOMIC DNA]</scope>
    <source>
        <strain evidence="1 2">CECT 7688</strain>
    </source>
</reference>
<evidence type="ECO:0000313" key="2">
    <source>
        <dbReference type="Proteomes" id="UP000054823"/>
    </source>
</evidence>
<dbReference type="EMBL" id="CYPW01000018">
    <property type="protein sequence ID" value="CUH52621.1"/>
    <property type="molecule type" value="Genomic_DNA"/>
</dbReference>
<organism evidence="1 2">
    <name type="scientific">Shimia marina</name>
    <dbReference type="NCBI Taxonomy" id="321267"/>
    <lineage>
        <taxon>Bacteria</taxon>
        <taxon>Pseudomonadati</taxon>
        <taxon>Pseudomonadota</taxon>
        <taxon>Alphaproteobacteria</taxon>
        <taxon>Rhodobacterales</taxon>
        <taxon>Roseobacteraceae</taxon>
    </lineage>
</organism>
<evidence type="ECO:0000313" key="1">
    <source>
        <dbReference type="EMBL" id="CUH52621.1"/>
    </source>
</evidence>
<proteinExistence type="predicted"/>
<dbReference type="AlphaFoldDB" id="A0A0P1ERI1"/>
<gene>
    <name evidence="1" type="ORF">SHM7688_02068</name>
</gene>
<dbReference type="RefSeq" id="WP_058239832.1">
    <property type="nucleotide sequence ID" value="NZ_CYPW01000018.1"/>
</dbReference>
<accession>A0A0P1ERI1</accession>
<sequence>MKLEEMIDLAEMLDKKASLLGEDVIYADADMGIDVMAGMPGPGLTGLSSSLSAAMPESILAPRIGDALNFIDKQRGRSFLEGIAQELRAEFCDPDGFLAKAVEEGIEWTITLVVMAIAASLKLPFSPSVIPPLVVHIYRQGYDRFCRI</sequence>